<comment type="caution">
    <text evidence="1">The sequence shown here is derived from an EMBL/GenBank/DDBJ whole genome shotgun (WGS) entry which is preliminary data.</text>
</comment>
<name>A0A392SG62_9FABA</name>
<accession>A0A392SG62</accession>
<protein>
    <submittedName>
        <fullName evidence="1">Uncharacterized protein</fullName>
    </submittedName>
</protein>
<sequence>MNHETSRSFFPVYPQQMDCKYQAGTLKITETSAERDSIKAIQPHVVMLM</sequence>
<keyword evidence="2" id="KW-1185">Reference proteome</keyword>
<dbReference type="EMBL" id="LXQA010368550">
    <property type="protein sequence ID" value="MCI47184.1"/>
    <property type="molecule type" value="Genomic_DNA"/>
</dbReference>
<feature type="non-terminal residue" evidence="1">
    <location>
        <position position="49"/>
    </location>
</feature>
<dbReference type="Proteomes" id="UP000265520">
    <property type="component" value="Unassembled WGS sequence"/>
</dbReference>
<proteinExistence type="predicted"/>
<evidence type="ECO:0000313" key="2">
    <source>
        <dbReference type="Proteomes" id="UP000265520"/>
    </source>
</evidence>
<reference evidence="1 2" key="1">
    <citation type="journal article" date="2018" name="Front. Plant Sci.">
        <title>Red Clover (Trifolium pratense) and Zigzag Clover (T. medium) - A Picture of Genomic Similarities and Differences.</title>
        <authorList>
            <person name="Dluhosova J."/>
            <person name="Istvanek J."/>
            <person name="Nedelnik J."/>
            <person name="Repkova J."/>
        </authorList>
    </citation>
    <scope>NUCLEOTIDE SEQUENCE [LARGE SCALE GENOMIC DNA]</scope>
    <source>
        <strain evidence="2">cv. 10/8</strain>
        <tissue evidence="1">Leaf</tissue>
    </source>
</reference>
<evidence type="ECO:0000313" key="1">
    <source>
        <dbReference type="EMBL" id="MCI47184.1"/>
    </source>
</evidence>
<organism evidence="1 2">
    <name type="scientific">Trifolium medium</name>
    <dbReference type="NCBI Taxonomy" id="97028"/>
    <lineage>
        <taxon>Eukaryota</taxon>
        <taxon>Viridiplantae</taxon>
        <taxon>Streptophyta</taxon>
        <taxon>Embryophyta</taxon>
        <taxon>Tracheophyta</taxon>
        <taxon>Spermatophyta</taxon>
        <taxon>Magnoliopsida</taxon>
        <taxon>eudicotyledons</taxon>
        <taxon>Gunneridae</taxon>
        <taxon>Pentapetalae</taxon>
        <taxon>rosids</taxon>
        <taxon>fabids</taxon>
        <taxon>Fabales</taxon>
        <taxon>Fabaceae</taxon>
        <taxon>Papilionoideae</taxon>
        <taxon>50 kb inversion clade</taxon>
        <taxon>NPAAA clade</taxon>
        <taxon>Hologalegina</taxon>
        <taxon>IRL clade</taxon>
        <taxon>Trifolieae</taxon>
        <taxon>Trifolium</taxon>
    </lineage>
</organism>
<dbReference type="AlphaFoldDB" id="A0A392SG62"/>